<comment type="similarity">
    <text evidence="1">Belongs to the EamA transporter family.</text>
</comment>
<dbReference type="Proteomes" id="UP000658131">
    <property type="component" value="Unassembled WGS sequence"/>
</dbReference>
<keyword evidence="2" id="KW-0812">Transmembrane</keyword>
<feature type="transmembrane region" description="Helical" evidence="2">
    <location>
        <begin position="273"/>
        <end position="290"/>
    </location>
</feature>
<evidence type="ECO:0000256" key="1">
    <source>
        <dbReference type="ARBA" id="ARBA00007362"/>
    </source>
</evidence>
<protein>
    <submittedName>
        <fullName evidence="4">EamA family transporter</fullName>
    </submittedName>
</protein>
<dbReference type="Gene3D" id="1.10.3730.20">
    <property type="match status" value="2"/>
</dbReference>
<keyword evidence="5" id="KW-1185">Reference proteome</keyword>
<keyword evidence="2" id="KW-1133">Transmembrane helix</keyword>
<dbReference type="InterPro" id="IPR000620">
    <property type="entry name" value="EamA_dom"/>
</dbReference>
<gene>
    <name evidence="4" type="ORF">H8717_05505</name>
</gene>
<feature type="domain" description="EamA" evidence="3">
    <location>
        <begin position="154"/>
        <end position="289"/>
    </location>
</feature>
<sequence>MNKKLCAASILAAAALWGCIGVFLRGMTDLGLSSMQAMSARTVFAAVVLLPVLWFRDRSLLRLERLSDLRYFFGTGVLSLLFFNWCYFGAIKASSMSVAAVLLYTSPIFVVLLSAACFGERITRRKALALCCTFAGCALVSGLLSQGEGIGPRAFLLGIGSGFGYSLYSIFGRFALRRYRSLTVTFYTICFAAAGSVLITLLSGEQPLPALLFTGRGGFLTFGMAVLCCALPYLLYTAGLAGVQTGHAAIMATLEPVVAAALGVGIFREAVTPAKLAGMALVLLSVALLARDR</sequence>
<dbReference type="PANTHER" id="PTHR22911:SF79">
    <property type="entry name" value="MOBA-LIKE NTP TRANSFERASE DOMAIN-CONTAINING PROTEIN"/>
    <property type="match status" value="1"/>
</dbReference>
<dbReference type="SUPFAM" id="SSF103481">
    <property type="entry name" value="Multidrug resistance efflux transporter EmrE"/>
    <property type="match status" value="2"/>
</dbReference>
<reference evidence="4 5" key="1">
    <citation type="submission" date="2020-08" db="EMBL/GenBank/DDBJ databases">
        <title>Genome public.</title>
        <authorList>
            <person name="Liu C."/>
            <person name="Sun Q."/>
        </authorList>
    </citation>
    <scope>NUCLEOTIDE SEQUENCE [LARGE SCALE GENOMIC DNA]</scope>
    <source>
        <strain evidence="4 5">BX1</strain>
    </source>
</reference>
<feature type="transmembrane region" description="Helical" evidence="2">
    <location>
        <begin position="127"/>
        <end position="144"/>
    </location>
</feature>
<evidence type="ECO:0000313" key="5">
    <source>
        <dbReference type="Proteomes" id="UP000658131"/>
    </source>
</evidence>
<dbReference type="EMBL" id="JACRTB010000007">
    <property type="protein sequence ID" value="MBC8575867.1"/>
    <property type="molecule type" value="Genomic_DNA"/>
</dbReference>
<evidence type="ECO:0000256" key="2">
    <source>
        <dbReference type="SAM" id="Phobius"/>
    </source>
</evidence>
<dbReference type="RefSeq" id="WP_262399436.1">
    <property type="nucleotide sequence ID" value="NZ_JACRTB010000007.1"/>
</dbReference>
<accession>A0ABR7NHI4</accession>
<dbReference type="Pfam" id="PF00892">
    <property type="entry name" value="EamA"/>
    <property type="match status" value="2"/>
</dbReference>
<feature type="domain" description="EamA" evidence="3">
    <location>
        <begin position="8"/>
        <end position="141"/>
    </location>
</feature>
<keyword evidence="2" id="KW-0472">Membrane</keyword>
<feature type="transmembrane region" description="Helical" evidence="2">
    <location>
        <begin position="184"/>
        <end position="204"/>
    </location>
</feature>
<dbReference type="PANTHER" id="PTHR22911">
    <property type="entry name" value="ACYL-MALONYL CONDENSING ENZYME-RELATED"/>
    <property type="match status" value="1"/>
</dbReference>
<evidence type="ECO:0000313" key="4">
    <source>
        <dbReference type="EMBL" id="MBC8575867.1"/>
    </source>
</evidence>
<dbReference type="InterPro" id="IPR037185">
    <property type="entry name" value="EmrE-like"/>
</dbReference>
<feature type="transmembrane region" description="Helical" evidence="2">
    <location>
        <begin position="216"/>
        <end position="236"/>
    </location>
</feature>
<feature type="transmembrane region" description="Helical" evidence="2">
    <location>
        <begin position="96"/>
        <end position="115"/>
    </location>
</feature>
<feature type="transmembrane region" description="Helical" evidence="2">
    <location>
        <begin position="150"/>
        <end position="172"/>
    </location>
</feature>
<proteinExistence type="inferred from homology"/>
<comment type="caution">
    <text evidence="4">The sequence shown here is derived from an EMBL/GenBank/DDBJ whole genome shotgun (WGS) entry which is preliminary data.</text>
</comment>
<name>A0ABR7NHI4_9FIRM</name>
<feature type="transmembrane region" description="Helical" evidence="2">
    <location>
        <begin position="37"/>
        <end position="57"/>
    </location>
</feature>
<evidence type="ECO:0000259" key="3">
    <source>
        <dbReference type="Pfam" id="PF00892"/>
    </source>
</evidence>
<feature type="transmembrane region" description="Helical" evidence="2">
    <location>
        <begin position="69"/>
        <end position="90"/>
    </location>
</feature>
<feature type="transmembrane region" description="Helical" evidence="2">
    <location>
        <begin position="248"/>
        <end position="267"/>
    </location>
</feature>
<organism evidence="4 5">
    <name type="scientific">Yanshouia hominis</name>
    <dbReference type="NCBI Taxonomy" id="2763673"/>
    <lineage>
        <taxon>Bacteria</taxon>
        <taxon>Bacillati</taxon>
        <taxon>Bacillota</taxon>
        <taxon>Clostridia</taxon>
        <taxon>Eubacteriales</taxon>
        <taxon>Oscillospiraceae</taxon>
        <taxon>Yanshouia</taxon>
    </lineage>
</organism>